<accession>A0A381VE44</accession>
<protein>
    <submittedName>
        <fullName evidence="1">Uncharacterized protein</fullName>
    </submittedName>
</protein>
<evidence type="ECO:0000313" key="1">
    <source>
        <dbReference type="EMBL" id="SVA38639.1"/>
    </source>
</evidence>
<reference evidence="1" key="1">
    <citation type="submission" date="2018-05" db="EMBL/GenBank/DDBJ databases">
        <authorList>
            <person name="Lanie J.A."/>
            <person name="Ng W.-L."/>
            <person name="Kazmierczak K.M."/>
            <person name="Andrzejewski T.M."/>
            <person name="Davidsen T.M."/>
            <person name="Wayne K.J."/>
            <person name="Tettelin H."/>
            <person name="Glass J.I."/>
            <person name="Rusch D."/>
            <person name="Podicherti R."/>
            <person name="Tsui H.-C.T."/>
            <person name="Winkler M.E."/>
        </authorList>
    </citation>
    <scope>NUCLEOTIDE SEQUENCE</scope>
</reference>
<sequence length="74" mass="8570">VIFDGWLRVILLQDWWRCPSTRMASLPMRRNRPGLRVTSADFDHVGALWVLNVVCDMARLAHMLKKKTVMVCTS</sequence>
<feature type="non-terminal residue" evidence="1">
    <location>
        <position position="1"/>
    </location>
</feature>
<gene>
    <name evidence="1" type="ORF">METZ01_LOCUS91493</name>
</gene>
<name>A0A381VE44_9ZZZZ</name>
<proteinExistence type="predicted"/>
<dbReference type="EMBL" id="UINC01008591">
    <property type="protein sequence ID" value="SVA38639.1"/>
    <property type="molecule type" value="Genomic_DNA"/>
</dbReference>
<organism evidence="1">
    <name type="scientific">marine metagenome</name>
    <dbReference type="NCBI Taxonomy" id="408172"/>
    <lineage>
        <taxon>unclassified sequences</taxon>
        <taxon>metagenomes</taxon>
        <taxon>ecological metagenomes</taxon>
    </lineage>
</organism>
<dbReference type="AlphaFoldDB" id="A0A381VE44"/>